<feature type="transmembrane region" description="Helical" evidence="1">
    <location>
        <begin position="76"/>
        <end position="94"/>
    </location>
</feature>
<sequence>MTLRKYLISMILATFFCLIAWLEVIFFVNPENTDTLGFILFYASLFLTLWGIFSLIGFVVRYIFIKQDFAYAQVKAAFRQGFFFSILLNSSLFLQSQKLLVWWNTLLLVGLLTAIEFFFINFHSERANNGK</sequence>
<evidence type="ECO:0000313" key="2">
    <source>
        <dbReference type="EMBL" id="OIO18083.1"/>
    </source>
</evidence>
<feature type="transmembrane region" description="Helical" evidence="1">
    <location>
        <begin position="100"/>
        <end position="122"/>
    </location>
</feature>
<reference evidence="2 3" key="1">
    <citation type="journal article" date="2016" name="Environ. Microbiol.">
        <title>Genomic resolution of a cold subsurface aquifer community provides metabolic insights for novel microbes adapted to high CO concentrations.</title>
        <authorList>
            <person name="Probst A.J."/>
            <person name="Castelle C.J."/>
            <person name="Singh A."/>
            <person name="Brown C.T."/>
            <person name="Anantharaman K."/>
            <person name="Sharon I."/>
            <person name="Hug L.A."/>
            <person name="Burstein D."/>
            <person name="Emerson J.B."/>
            <person name="Thomas B.C."/>
            <person name="Banfield J.F."/>
        </authorList>
    </citation>
    <scope>NUCLEOTIDE SEQUENCE [LARGE SCALE GENOMIC DNA]</scope>
    <source>
        <strain evidence="2">CG1_02_38_13</strain>
    </source>
</reference>
<comment type="caution">
    <text evidence="2">The sequence shown here is derived from an EMBL/GenBank/DDBJ whole genome shotgun (WGS) entry which is preliminary data.</text>
</comment>
<evidence type="ECO:0000313" key="3">
    <source>
        <dbReference type="Proteomes" id="UP000182465"/>
    </source>
</evidence>
<name>A0A1J4U462_9BACT</name>
<evidence type="ECO:0000256" key="1">
    <source>
        <dbReference type="SAM" id="Phobius"/>
    </source>
</evidence>
<keyword evidence="1" id="KW-0812">Transmembrane</keyword>
<accession>A0A1J4U462</accession>
<keyword evidence="1" id="KW-1133">Transmembrane helix</keyword>
<dbReference type="EMBL" id="MNVB01000015">
    <property type="protein sequence ID" value="OIO18083.1"/>
    <property type="molecule type" value="Genomic_DNA"/>
</dbReference>
<organism evidence="2 3">
    <name type="scientific">Candidatus Kuenenbacteria bacterium CG1_02_38_13</name>
    <dbReference type="NCBI Taxonomy" id="1805235"/>
    <lineage>
        <taxon>Bacteria</taxon>
        <taxon>Candidatus Kueneniibacteriota</taxon>
    </lineage>
</organism>
<gene>
    <name evidence="2" type="ORF">AUJ29_00610</name>
</gene>
<dbReference type="AlphaFoldDB" id="A0A1J4U462"/>
<keyword evidence="1" id="KW-0472">Membrane</keyword>
<feature type="transmembrane region" description="Helical" evidence="1">
    <location>
        <begin position="39"/>
        <end position="64"/>
    </location>
</feature>
<proteinExistence type="predicted"/>
<feature type="transmembrane region" description="Helical" evidence="1">
    <location>
        <begin position="7"/>
        <end position="27"/>
    </location>
</feature>
<dbReference type="Proteomes" id="UP000182465">
    <property type="component" value="Unassembled WGS sequence"/>
</dbReference>
<protein>
    <submittedName>
        <fullName evidence="2">Uncharacterized protein</fullName>
    </submittedName>
</protein>